<gene>
    <name evidence="4" type="primary">LOC115627608</name>
</gene>
<organism evidence="3 4">
    <name type="scientific">Drosophila lebanonensis</name>
    <name type="common">Fruit fly</name>
    <name type="synonym">Scaptodrosophila lebanonensis</name>
    <dbReference type="NCBI Taxonomy" id="7225"/>
    <lineage>
        <taxon>Eukaryota</taxon>
        <taxon>Metazoa</taxon>
        <taxon>Ecdysozoa</taxon>
        <taxon>Arthropoda</taxon>
        <taxon>Hexapoda</taxon>
        <taxon>Insecta</taxon>
        <taxon>Pterygota</taxon>
        <taxon>Neoptera</taxon>
        <taxon>Endopterygota</taxon>
        <taxon>Diptera</taxon>
        <taxon>Brachycera</taxon>
        <taxon>Muscomorpha</taxon>
        <taxon>Ephydroidea</taxon>
        <taxon>Drosophilidae</taxon>
        <taxon>Scaptodrosophila</taxon>
    </lineage>
</organism>
<comment type="similarity">
    <text evidence="1">Belongs to the IUNH family.</text>
</comment>
<reference evidence="4" key="1">
    <citation type="submission" date="2025-08" db="UniProtKB">
        <authorList>
            <consortium name="RefSeq"/>
        </authorList>
    </citation>
    <scope>IDENTIFICATION</scope>
    <source>
        <strain evidence="4">11010-0011.00</strain>
        <tissue evidence="4">Whole body</tissue>
    </source>
</reference>
<dbReference type="SUPFAM" id="SSF53590">
    <property type="entry name" value="Nucleoside hydrolase"/>
    <property type="match status" value="1"/>
</dbReference>
<evidence type="ECO:0000313" key="4">
    <source>
        <dbReference type="RefSeq" id="XP_030379197.1"/>
    </source>
</evidence>
<accession>A0A6J2TWC5</accession>
<dbReference type="CDD" id="cd02649">
    <property type="entry name" value="nuc_hydro_CeIAG"/>
    <property type="match status" value="1"/>
</dbReference>
<dbReference type="GeneID" id="115627608"/>
<sequence length="365" mass="40978">MGAEGTAEYDSYVVYDCDIGTDDAWGLLMLLRAEHYSQSREVPLPAQLAPGRFKLAAVTCVHGNTDVDNGTLNALRVLSTAGRLDVPVFKGCAESIMPRTWERRGYFHGRDGLGDLDNYPAVNEKALVSEERAVNAMYRLACEHAHRIDFLLVGPLTNFALCINIYGDDFLDKVRDVYIMGGNIVGKGNITKSAEFNFMLDPEAAHIVLERIKKPAWVLPWETCIDGDYGLDVDFRFNVLGAVPTASMDLMNRAERAIILPRGFVKWLTCDALLTAAYLFPTLLIEDQRDYYATVEVVGTHTRGQMVLDHLRGRVVDHLHGKSLNARIMRRLSGRHYRIVISWTGELPGVRIEDLWQQPQPVPEE</sequence>
<dbReference type="RefSeq" id="XP_030379197.1">
    <property type="nucleotide sequence ID" value="XM_030523337.1"/>
</dbReference>
<dbReference type="InterPro" id="IPR036452">
    <property type="entry name" value="Ribo_hydro-like"/>
</dbReference>
<dbReference type="AlphaFoldDB" id="A0A6J2TWC5"/>
<dbReference type="Pfam" id="PF01156">
    <property type="entry name" value="IU_nuc_hydro"/>
    <property type="match status" value="1"/>
</dbReference>
<dbReference type="PANTHER" id="PTHR46190">
    <property type="entry name" value="SI:CH211-201H21.5-RELATED"/>
    <property type="match status" value="1"/>
</dbReference>
<proteinExistence type="inferred from homology"/>
<name>A0A6J2TWC5_DROLE</name>
<dbReference type="Proteomes" id="UP000504634">
    <property type="component" value="Unplaced"/>
</dbReference>
<dbReference type="GO" id="GO:0016799">
    <property type="term" value="F:hydrolase activity, hydrolyzing N-glycosyl compounds"/>
    <property type="evidence" value="ECO:0007669"/>
    <property type="project" value="InterPro"/>
</dbReference>
<dbReference type="PANTHER" id="PTHR46190:SF1">
    <property type="entry name" value="SI:CH211-201H21.5"/>
    <property type="match status" value="1"/>
</dbReference>
<evidence type="ECO:0000256" key="1">
    <source>
        <dbReference type="ARBA" id="ARBA00009176"/>
    </source>
</evidence>
<evidence type="ECO:0000313" key="3">
    <source>
        <dbReference type="Proteomes" id="UP000504634"/>
    </source>
</evidence>
<dbReference type="InterPro" id="IPR052775">
    <property type="entry name" value="IUN_hydrolase"/>
</dbReference>
<dbReference type="OrthoDB" id="432381at2759"/>
<feature type="domain" description="Inosine/uridine-preferring nucleoside hydrolase" evidence="2">
    <location>
        <begin position="13"/>
        <end position="333"/>
    </location>
</feature>
<protein>
    <submittedName>
        <fullName evidence="4">Probable uridine nucleosidase 1 isoform X1</fullName>
    </submittedName>
</protein>
<keyword evidence="3" id="KW-1185">Reference proteome</keyword>
<dbReference type="Gene3D" id="3.90.245.10">
    <property type="entry name" value="Ribonucleoside hydrolase-like"/>
    <property type="match status" value="1"/>
</dbReference>
<evidence type="ECO:0000259" key="2">
    <source>
        <dbReference type="Pfam" id="PF01156"/>
    </source>
</evidence>
<dbReference type="InterPro" id="IPR001910">
    <property type="entry name" value="Inosine/uridine_hydrolase_dom"/>
</dbReference>